<dbReference type="AlphaFoldDB" id="A0A0R2BJU5"/>
<organism evidence="2 3">
    <name type="scientific">Lapidilactobacillus dextrinicus DSM 20335</name>
    <dbReference type="NCBI Taxonomy" id="1423738"/>
    <lineage>
        <taxon>Bacteria</taxon>
        <taxon>Bacillati</taxon>
        <taxon>Bacillota</taxon>
        <taxon>Bacilli</taxon>
        <taxon>Lactobacillales</taxon>
        <taxon>Lactobacillaceae</taxon>
        <taxon>Lapidilactobacillus</taxon>
    </lineage>
</organism>
<feature type="compositionally biased region" description="Low complexity" evidence="1">
    <location>
        <begin position="1"/>
        <end position="16"/>
    </location>
</feature>
<comment type="caution">
    <text evidence="2">The sequence shown here is derived from an EMBL/GenBank/DDBJ whole genome shotgun (WGS) entry which is preliminary data.</text>
</comment>
<evidence type="ECO:0000256" key="1">
    <source>
        <dbReference type="SAM" id="MobiDB-lite"/>
    </source>
</evidence>
<feature type="region of interest" description="Disordered" evidence="1">
    <location>
        <begin position="1"/>
        <end position="50"/>
    </location>
</feature>
<evidence type="ECO:0000313" key="2">
    <source>
        <dbReference type="EMBL" id="KRM79498.1"/>
    </source>
</evidence>
<reference evidence="2 3" key="1">
    <citation type="journal article" date="2015" name="Genome Announc.">
        <title>Expanding the biotechnology potential of lactobacilli through comparative genomics of 213 strains and associated genera.</title>
        <authorList>
            <person name="Sun Z."/>
            <person name="Harris H.M."/>
            <person name="McCann A."/>
            <person name="Guo C."/>
            <person name="Argimon S."/>
            <person name="Zhang W."/>
            <person name="Yang X."/>
            <person name="Jeffery I.B."/>
            <person name="Cooney J.C."/>
            <person name="Kagawa T.F."/>
            <person name="Liu W."/>
            <person name="Song Y."/>
            <person name="Salvetti E."/>
            <person name="Wrobel A."/>
            <person name="Rasinkangas P."/>
            <person name="Parkhill J."/>
            <person name="Rea M.C."/>
            <person name="O'Sullivan O."/>
            <person name="Ritari J."/>
            <person name="Douillard F.P."/>
            <person name="Paul Ross R."/>
            <person name="Yang R."/>
            <person name="Briner A.E."/>
            <person name="Felis G.E."/>
            <person name="de Vos W.M."/>
            <person name="Barrangou R."/>
            <person name="Klaenhammer T.R."/>
            <person name="Caufield P.W."/>
            <person name="Cui Y."/>
            <person name="Zhang H."/>
            <person name="O'Toole P.W."/>
        </authorList>
    </citation>
    <scope>NUCLEOTIDE SEQUENCE [LARGE SCALE GENOMIC DNA]</scope>
    <source>
        <strain evidence="2 3">DSM 20335</strain>
    </source>
</reference>
<proteinExistence type="predicted"/>
<dbReference type="PATRIC" id="fig|1423738.3.peg.1706"/>
<name>A0A0R2BJU5_9LACO</name>
<dbReference type="STRING" id="1423738.FC84_GL001679"/>
<dbReference type="Proteomes" id="UP000051813">
    <property type="component" value="Unassembled WGS sequence"/>
</dbReference>
<dbReference type="EMBL" id="AYYK01000004">
    <property type="protein sequence ID" value="KRM79498.1"/>
    <property type="molecule type" value="Genomic_DNA"/>
</dbReference>
<sequence>MKQMAKSSSRKTTSSKVAKKASKILRDGRTSKTSKSVAGSALAQAKSHKK</sequence>
<gene>
    <name evidence="2" type="ORF">FC84_GL001679</name>
</gene>
<accession>A0A0R2BJU5</accession>
<keyword evidence="3" id="KW-1185">Reference proteome</keyword>
<protein>
    <submittedName>
        <fullName evidence="2">Uncharacterized protein</fullName>
    </submittedName>
</protein>
<evidence type="ECO:0000313" key="3">
    <source>
        <dbReference type="Proteomes" id="UP000051813"/>
    </source>
</evidence>